<proteinExistence type="predicted"/>
<dbReference type="Proteomes" id="UP000308705">
    <property type="component" value="Unassembled WGS sequence"/>
</dbReference>
<dbReference type="RefSeq" id="WP_137250364.1">
    <property type="nucleotide sequence ID" value="NZ_SZQA01000034.1"/>
</dbReference>
<evidence type="ECO:0000313" key="3">
    <source>
        <dbReference type="Proteomes" id="UP000308705"/>
    </source>
</evidence>
<dbReference type="EMBL" id="SZQA01000034">
    <property type="protein sequence ID" value="TKK84509.1"/>
    <property type="molecule type" value="Genomic_DNA"/>
</dbReference>
<feature type="chain" id="PRO_5020613753" description="Secreted protein" evidence="1">
    <location>
        <begin position="24"/>
        <end position="136"/>
    </location>
</feature>
<dbReference type="OrthoDB" id="3537737at2"/>
<keyword evidence="1" id="KW-0732">Signal</keyword>
<comment type="caution">
    <text evidence="2">The sequence shown here is derived from an EMBL/GenBank/DDBJ whole genome shotgun (WGS) entry which is preliminary data.</text>
</comment>
<evidence type="ECO:0000313" key="2">
    <source>
        <dbReference type="EMBL" id="TKK84509.1"/>
    </source>
</evidence>
<dbReference type="InterPro" id="IPR010916">
    <property type="entry name" value="TonB_box_CS"/>
</dbReference>
<gene>
    <name evidence="2" type="ORF">FDA94_29670</name>
</gene>
<dbReference type="AlphaFoldDB" id="A0A4U3M8E6"/>
<sequence length="136" mass="14787">MKKTLIAAGLTALALAAGSPAEAAAGIHWGPVKSTNGRADADVWITPFTSETFVVYGKLRDRSPSHCAYIRARFHYAGGGTGWSRARTTCSATSFRLGSDGRIKRVDVKVCLYANKKTSRCYHEKITPEIIANWPQ</sequence>
<reference evidence="2 3" key="1">
    <citation type="submission" date="2019-04" db="EMBL/GenBank/DDBJ databases">
        <title>Herbidospora sp. NEAU-GS14.nov., a novel actinomycete isolated from soil.</title>
        <authorList>
            <person name="Han L."/>
        </authorList>
    </citation>
    <scope>NUCLEOTIDE SEQUENCE [LARGE SCALE GENOMIC DNA]</scope>
    <source>
        <strain evidence="2 3">NEAU-GS14</strain>
    </source>
</reference>
<keyword evidence="3" id="KW-1185">Reference proteome</keyword>
<evidence type="ECO:0000256" key="1">
    <source>
        <dbReference type="SAM" id="SignalP"/>
    </source>
</evidence>
<organism evidence="2 3">
    <name type="scientific">Herbidospora galbida</name>
    <dbReference type="NCBI Taxonomy" id="2575442"/>
    <lineage>
        <taxon>Bacteria</taxon>
        <taxon>Bacillati</taxon>
        <taxon>Actinomycetota</taxon>
        <taxon>Actinomycetes</taxon>
        <taxon>Streptosporangiales</taxon>
        <taxon>Streptosporangiaceae</taxon>
        <taxon>Herbidospora</taxon>
    </lineage>
</organism>
<protein>
    <recommendedName>
        <fullName evidence="4">Secreted protein</fullName>
    </recommendedName>
</protein>
<name>A0A4U3M8E6_9ACTN</name>
<accession>A0A4U3M8E6</accession>
<feature type="signal peptide" evidence="1">
    <location>
        <begin position="1"/>
        <end position="23"/>
    </location>
</feature>
<evidence type="ECO:0008006" key="4">
    <source>
        <dbReference type="Google" id="ProtNLM"/>
    </source>
</evidence>
<dbReference type="PROSITE" id="PS00430">
    <property type="entry name" value="TONB_DEPENDENT_REC_1"/>
    <property type="match status" value="1"/>
</dbReference>